<name>A0A1F5FWY2_9BACT</name>
<accession>A0A1F5FWY2</accession>
<protein>
    <submittedName>
        <fullName evidence="1">Uncharacterized protein</fullName>
    </submittedName>
</protein>
<organism evidence="1 2">
    <name type="scientific">Candidatus Collierbacteria bacterium RIFOXYD1_FULL_40_9</name>
    <dbReference type="NCBI Taxonomy" id="1817731"/>
    <lineage>
        <taxon>Bacteria</taxon>
        <taxon>Candidatus Collieribacteriota</taxon>
    </lineage>
</organism>
<dbReference type="Proteomes" id="UP000179237">
    <property type="component" value="Unassembled WGS sequence"/>
</dbReference>
<proteinExistence type="predicted"/>
<reference evidence="1 2" key="1">
    <citation type="journal article" date="2016" name="Nat. Commun.">
        <title>Thousands of microbial genomes shed light on interconnected biogeochemical processes in an aquifer system.</title>
        <authorList>
            <person name="Anantharaman K."/>
            <person name="Brown C.T."/>
            <person name="Hug L.A."/>
            <person name="Sharon I."/>
            <person name="Castelle C.J."/>
            <person name="Probst A.J."/>
            <person name="Thomas B.C."/>
            <person name="Singh A."/>
            <person name="Wilkins M.J."/>
            <person name="Karaoz U."/>
            <person name="Brodie E.L."/>
            <person name="Williams K.H."/>
            <person name="Hubbard S.S."/>
            <person name="Banfield J.F."/>
        </authorList>
    </citation>
    <scope>NUCLEOTIDE SEQUENCE [LARGE SCALE GENOMIC DNA]</scope>
</reference>
<gene>
    <name evidence="1" type="ORF">A2572_03360</name>
</gene>
<comment type="caution">
    <text evidence="1">The sequence shown here is derived from an EMBL/GenBank/DDBJ whole genome shotgun (WGS) entry which is preliminary data.</text>
</comment>
<dbReference type="EMBL" id="MFAQ01000002">
    <property type="protein sequence ID" value="OGD84136.1"/>
    <property type="molecule type" value="Genomic_DNA"/>
</dbReference>
<evidence type="ECO:0000313" key="1">
    <source>
        <dbReference type="EMBL" id="OGD84136.1"/>
    </source>
</evidence>
<dbReference type="AlphaFoldDB" id="A0A1F5FWY2"/>
<evidence type="ECO:0000313" key="2">
    <source>
        <dbReference type="Proteomes" id="UP000179237"/>
    </source>
</evidence>
<sequence length="152" mass="17590">MIHYYIFLSNQPQNWLLSTLRNTKINSKIVIHYKSQMGIFGKSEEEKGQAESKRLEEQQKKINEALKVLGVDFNSASDEELLDSNNKNVLTIRTGMPNNLTSEIIIAAGLKNFERLSLMKLTDITAQNWILIRQNEILTRYLKKIHDVLKTK</sequence>